<dbReference type="PANTHER" id="PTHR40070:SF1">
    <property type="entry name" value="UPF0478 PROTEIN YTXG"/>
    <property type="match status" value="1"/>
</dbReference>
<reference evidence="2 3" key="1">
    <citation type="submission" date="2019-07" db="EMBL/GenBank/DDBJ databases">
        <authorList>
            <person name="Kim J."/>
        </authorList>
    </citation>
    <scope>NUCLEOTIDE SEQUENCE [LARGE SCALE GENOMIC DNA]</scope>
    <source>
        <strain evidence="2 3">JC52</strain>
    </source>
</reference>
<protein>
    <submittedName>
        <fullName evidence="2">DUF948 domain-containing protein</fullName>
    </submittedName>
</protein>
<organism evidence="2 3">
    <name type="scientific">Paenibacillus cremeus</name>
    <dbReference type="NCBI Taxonomy" id="2163881"/>
    <lineage>
        <taxon>Bacteria</taxon>
        <taxon>Bacillati</taxon>
        <taxon>Bacillota</taxon>
        <taxon>Bacilli</taxon>
        <taxon>Bacillales</taxon>
        <taxon>Paenibacillaceae</taxon>
        <taxon>Paenibacillus</taxon>
    </lineage>
</organism>
<dbReference type="RefSeq" id="WP_144853398.1">
    <property type="nucleotide sequence ID" value="NZ_VNJI01000050.1"/>
</dbReference>
<dbReference type="InterPro" id="IPR009293">
    <property type="entry name" value="UPF0478"/>
</dbReference>
<feature type="coiled-coil region" evidence="1">
    <location>
        <begin position="25"/>
        <end position="59"/>
    </location>
</feature>
<dbReference type="Pfam" id="PF06103">
    <property type="entry name" value="DUF948"/>
    <property type="match status" value="1"/>
</dbReference>
<evidence type="ECO:0000313" key="3">
    <source>
        <dbReference type="Proteomes" id="UP000317036"/>
    </source>
</evidence>
<comment type="caution">
    <text evidence="2">The sequence shown here is derived from an EMBL/GenBank/DDBJ whole genome shotgun (WGS) entry which is preliminary data.</text>
</comment>
<dbReference type="AlphaFoldDB" id="A0A559K3P5"/>
<keyword evidence="1" id="KW-0175">Coiled coil</keyword>
<evidence type="ECO:0000313" key="2">
    <source>
        <dbReference type="EMBL" id="TVY06700.1"/>
    </source>
</evidence>
<dbReference type="EMBL" id="VNJI01000050">
    <property type="protein sequence ID" value="TVY06700.1"/>
    <property type="molecule type" value="Genomic_DNA"/>
</dbReference>
<dbReference type="OrthoDB" id="2615180at2"/>
<keyword evidence="3" id="KW-1185">Reference proteome</keyword>
<name>A0A559K3P5_9BACL</name>
<dbReference type="Proteomes" id="UP000317036">
    <property type="component" value="Unassembled WGS sequence"/>
</dbReference>
<sequence length="153" mass="17202">MWWQIGLGLCMLAFLLLVVYAVKLLRSADAAMKQADQALRSMQLQIQQTTAESERLLKASTLVAEDLRSKLAAADAWFRAANESGEAITSVSRSVKSMSKTVEDTVQEARRAVHSNQDTVNDVMELTTAGLHLWHRWQAYRQSKAKEREDHGK</sequence>
<accession>A0A559K3P5</accession>
<evidence type="ECO:0000256" key="1">
    <source>
        <dbReference type="SAM" id="Coils"/>
    </source>
</evidence>
<gene>
    <name evidence="2" type="ORF">FPZ49_28040</name>
</gene>
<proteinExistence type="predicted"/>
<dbReference type="PANTHER" id="PTHR40070">
    <property type="entry name" value="UPF0478 PROTEIN YTXG"/>
    <property type="match status" value="1"/>
</dbReference>